<comment type="caution">
    <text evidence="1">The sequence shown here is derived from an EMBL/GenBank/DDBJ whole genome shotgun (WGS) entry which is preliminary data.</text>
</comment>
<protein>
    <recommendedName>
        <fullName evidence="3">BTB domain-containing protein</fullName>
    </recommendedName>
</protein>
<dbReference type="InParanoid" id="A0A1Y1UJ01"/>
<evidence type="ECO:0000313" key="1">
    <source>
        <dbReference type="EMBL" id="ORX37962.1"/>
    </source>
</evidence>
<evidence type="ECO:0000313" key="2">
    <source>
        <dbReference type="Proteomes" id="UP000193218"/>
    </source>
</evidence>
<dbReference type="GeneID" id="33559963"/>
<gene>
    <name evidence="1" type="ORF">BD324DRAFT_650502</name>
</gene>
<dbReference type="Proteomes" id="UP000193218">
    <property type="component" value="Unassembled WGS sequence"/>
</dbReference>
<name>A0A1Y1UJ01_9TREE</name>
<dbReference type="AlphaFoldDB" id="A0A1Y1UJ01"/>
<organism evidence="1 2">
    <name type="scientific">Kockovaella imperatae</name>
    <dbReference type="NCBI Taxonomy" id="4999"/>
    <lineage>
        <taxon>Eukaryota</taxon>
        <taxon>Fungi</taxon>
        <taxon>Dikarya</taxon>
        <taxon>Basidiomycota</taxon>
        <taxon>Agaricomycotina</taxon>
        <taxon>Tremellomycetes</taxon>
        <taxon>Tremellales</taxon>
        <taxon>Cuniculitremaceae</taxon>
        <taxon>Kockovaella</taxon>
    </lineage>
</organism>
<accession>A0A1Y1UJ01</accession>
<reference evidence="1 2" key="1">
    <citation type="submission" date="2017-03" db="EMBL/GenBank/DDBJ databases">
        <title>Widespread Adenine N6-methylation of Active Genes in Fungi.</title>
        <authorList>
            <consortium name="DOE Joint Genome Institute"/>
            <person name="Mondo S.J."/>
            <person name="Dannebaum R.O."/>
            <person name="Kuo R.C."/>
            <person name="Louie K.B."/>
            <person name="Bewick A.J."/>
            <person name="Labutti K."/>
            <person name="Haridas S."/>
            <person name="Kuo A."/>
            <person name="Salamov A."/>
            <person name="Ahrendt S.R."/>
            <person name="Lau R."/>
            <person name="Bowen B.P."/>
            <person name="Lipzen A."/>
            <person name="Sullivan W."/>
            <person name="Andreopoulos W.B."/>
            <person name="Clum A."/>
            <person name="Lindquist E."/>
            <person name="Daum C."/>
            <person name="Northen T.R."/>
            <person name="Ramamoorthy G."/>
            <person name="Schmitz R.J."/>
            <person name="Gryganskyi A."/>
            <person name="Culley D."/>
            <person name="Magnuson J."/>
            <person name="James T.Y."/>
            <person name="O'Malley M.A."/>
            <person name="Stajich J.E."/>
            <person name="Spatafora J.W."/>
            <person name="Visel A."/>
            <person name="Grigoriev I.V."/>
        </authorList>
    </citation>
    <scope>NUCLEOTIDE SEQUENCE [LARGE SCALE GENOMIC DNA]</scope>
    <source>
        <strain evidence="1 2">NRRL Y-17943</strain>
    </source>
</reference>
<sequence length="369" mass="42338">MSQQSLNIHTLVTCVTPGRYGDRSQHVDALPAQRMPIEDEPFELSPEIAAYDFSTTKQDMPGTFPKQETSFHPDFGSTPPHFTRPVILVLDEGVRFIFDMNALAHHSNCFHHLLNIPTGTFKAMDSTAKEDLEEIPLPAVSPQAAYYFLRMIAPRVPGSWEDRKLPSLNPSILDELFRFAHRYQVDKMLLLLFRRYKLGPFTEIAMALEAGQDDRAQGMFKQLLHAFTDFELPQLERDVLLVFAPKEYARIRDVLVMREDTWRSLLLEFKYGHGHAFNRGCRNHGGCSAYRAMNGDWSKFRRVVGNNAWPEIERMHISSPAKIRKAFRATVVSLFSTHTPPVCPACMERLSRIFKSLLARSQRDMPRTL</sequence>
<evidence type="ECO:0008006" key="3">
    <source>
        <dbReference type="Google" id="ProtNLM"/>
    </source>
</evidence>
<keyword evidence="2" id="KW-1185">Reference proteome</keyword>
<dbReference type="EMBL" id="NBSH01000005">
    <property type="protein sequence ID" value="ORX37962.1"/>
    <property type="molecule type" value="Genomic_DNA"/>
</dbReference>
<dbReference type="RefSeq" id="XP_021871949.1">
    <property type="nucleotide sequence ID" value="XM_022018154.1"/>
</dbReference>
<proteinExistence type="predicted"/>